<dbReference type="PIRSF" id="PIRSF006324">
    <property type="entry name" value="LeuE"/>
    <property type="match status" value="1"/>
</dbReference>
<keyword evidence="4 6" id="KW-1133">Transmembrane helix</keyword>
<evidence type="ECO:0000256" key="1">
    <source>
        <dbReference type="ARBA" id="ARBA00004651"/>
    </source>
</evidence>
<feature type="transmembrane region" description="Helical" evidence="6">
    <location>
        <begin position="71"/>
        <end position="91"/>
    </location>
</feature>
<feature type="transmembrane region" description="Helical" evidence="6">
    <location>
        <begin position="39"/>
        <end position="65"/>
    </location>
</feature>
<dbReference type="GO" id="GO:0015171">
    <property type="term" value="F:amino acid transmembrane transporter activity"/>
    <property type="evidence" value="ECO:0007669"/>
    <property type="project" value="TreeGrafter"/>
</dbReference>
<feature type="transmembrane region" description="Helical" evidence="6">
    <location>
        <begin position="148"/>
        <end position="173"/>
    </location>
</feature>
<dbReference type="EMBL" id="CP049056">
    <property type="protein sequence ID" value="QIE55857.1"/>
    <property type="molecule type" value="Genomic_DNA"/>
</dbReference>
<proteinExistence type="predicted"/>
<evidence type="ECO:0000256" key="2">
    <source>
        <dbReference type="ARBA" id="ARBA00022475"/>
    </source>
</evidence>
<evidence type="ECO:0000313" key="8">
    <source>
        <dbReference type="Proteomes" id="UP000503336"/>
    </source>
</evidence>
<feature type="transmembrane region" description="Helical" evidence="6">
    <location>
        <begin position="112"/>
        <end position="136"/>
    </location>
</feature>
<evidence type="ECO:0000256" key="5">
    <source>
        <dbReference type="ARBA" id="ARBA00023136"/>
    </source>
</evidence>
<protein>
    <submittedName>
        <fullName evidence="7">LysE family translocator</fullName>
    </submittedName>
</protein>
<evidence type="ECO:0000256" key="3">
    <source>
        <dbReference type="ARBA" id="ARBA00022692"/>
    </source>
</evidence>
<gene>
    <name evidence="7" type="ORF">G5B40_10580</name>
</gene>
<dbReference type="PANTHER" id="PTHR30086">
    <property type="entry name" value="ARGININE EXPORTER PROTEIN ARGO"/>
    <property type="match status" value="1"/>
</dbReference>
<dbReference type="InterPro" id="IPR001123">
    <property type="entry name" value="LeuE-type"/>
</dbReference>
<dbReference type="PANTHER" id="PTHR30086:SF20">
    <property type="entry name" value="ARGININE EXPORTER PROTEIN ARGO-RELATED"/>
    <property type="match status" value="1"/>
</dbReference>
<keyword evidence="5 6" id="KW-0472">Membrane</keyword>
<keyword evidence="2" id="KW-1003">Cell membrane</keyword>
<reference evidence="7 8" key="1">
    <citation type="submission" date="2020-02" db="EMBL/GenBank/DDBJ databases">
        <title>complete genome sequence of Rhodobacteraceae bacterium.</title>
        <authorList>
            <person name="Park J."/>
            <person name="Kim Y.-S."/>
            <person name="Kim K.-H."/>
        </authorList>
    </citation>
    <scope>NUCLEOTIDE SEQUENCE [LARGE SCALE GENOMIC DNA]</scope>
    <source>
        <strain evidence="7 8">RR4-56</strain>
    </source>
</reference>
<keyword evidence="8" id="KW-1185">Reference proteome</keyword>
<comment type="subcellular location">
    <subcellularLocation>
        <location evidence="1">Cell membrane</location>
        <topology evidence="1">Multi-pass membrane protein</topology>
    </subcellularLocation>
</comment>
<dbReference type="Pfam" id="PF01810">
    <property type="entry name" value="LysE"/>
    <property type="match status" value="1"/>
</dbReference>
<accession>A0A7L5BZB6</accession>
<dbReference type="RefSeq" id="WP_165098310.1">
    <property type="nucleotide sequence ID" value="NZ_CP049056.1"/>
</dbReference>
<evidence type="ECO:0000256" key="6">
    <source>
        <dbReference type="SAM" id="Phobius"/>
    </source>
</evidence>
<feature type="transmembrane region" description="Helical" evidence="6">
    <location>
        <begin position="6"/>
        <end position="32"/>
    </location>
</feature>
<evidence type="ECO:0000313" key="7">
    <source>
        <dbReference type="EMBL" id="QIE55857.1"/>
    </source>
</evidence>
<dbReference type="Proteomes" id="UP000503336">
    <property type="component" value="Chromosome"/>
</dbReference>
<dbReference type="AlphaFoldDB" id="A0A7L5BZB6"/>
<name>A0A7L5BZB6_9RHOB</name>
<organism evidence="7 8">
    <name type="scientific">Pikeienuella piscinae</name>
    <dbReference type="NCBI Taxonomy" id="2748098"/>
    <lineage>
        <taxon>Bacteria</taxon>
        <taxon>Pseudomonadati</taxon>
        <taxon>Pseudomonadota</taxon>
        <taxon>Alphaproteobacteria</taxon>
        <taxon>Rhodobacterales</taxon>
        <taxon>Paracoccaceae</taxon>
        <taxon>Pikeienuella</taxon>
    </lineage>
</organism>
<feature type="transmembrane region" description="Helical" evidence="6">
    <location>
        <begin position="185"/>
        <end position="204"/>
    </location>
</feature>
<dbReference type="GO" id="GO:0005886">
    <property type="term" value="C:plasma membrane"/>
    <property type="evidence" value="ECO:0007669"/>
    <property type="project" value="UniProtKB-SubCell"/>
</dbReference>
<keyword evidence="3 6" id="KW-0812">Transmembrane</keyword>
<evidence type="ECO:0000256" key="4">
    <source>
        <dbReference type="ARBA" id="ARBA00022989"/>
    </source>
</evidence>
<dbReference type="KEGG" id="hdh:G5B40_10580"/>
<sequence>MPLDLWLAFAAASAVLLAIPGPTILLVTAYALGAGRRVALWMTLGVFLGDLLAITLSVLGLGALLLASATLFIALKWIGGAYLIWLGWKLLRAPVGGGAIAAKGAGKSGPRMGLHAFAVTATNPKSIVFFIAFLPQFVDPALPAAPQLLALVATFTLLGALNALIYALAAGTLRGRIQRPSVMRWMNRGGGSALIAMGAATLLVRRA</sequence>